<evidence type="ECO:0000313" key="2">
    <source>
        <dbReference type="Proteomes" id="UP001233999"/>
    </source>
</evidence>
<feature type="non-terminal residue" evidence="1">
    <location>
        <position position="52"/>
    </location>
</feature>
<comment type="caution">
    <text evidence="1">The sequence shown here is derived from an EMBL/GenBank/DDBJ whole genome shotgun (WGS) entry which is preliminary data.</text>
</comment>
<feature type="non-terminal residue" evidence="1">
    <location>
        <position position="1"/>
    </location>
</feature>
<keyword evidence="2" id="KW-1185">Reference proteome</keyword>
<gene>
    <name evidence="1" type="ORF">L9F63_023503</name>
</gene>
<dbReference type="AlphaFoldDB" id="A0AAD7ZIT5"/>
<organism evidence="1 2">
    <name type="scientific">Diploptera punctata</name>
    <name type="common">Pacific beetle cockroach</name>
    <dbReference type="NCBI Taxonomy" id="6984"/>
    <lineage>
        <taxon>Eukaryota</taxon>
        <taxon>Metazoa</taxon>
        <taxon>Ecdysozoa</taxon>
        <taxon>Arthropoda</taxon>
        <taxon>Hexapoda</taxon>
        <taxon>Insecta</taxon>
        <taxon>Pterygota</taxon>
        <taxon>Neoptera</taxon>
        <taxon>Polyneoptera</taxon>
        <taxon>Dictyoptera</taxon>
        <taxon>Blattodea</taxon>
        <taxon>Blaberoidea</taxon>
        <taxon>Blaberidae</taxon>
        <taxon>Diplopterinae</taxon>
        <taxon>Diploptera</taxon>
    </lineage>
</organism>
<dbReference type="EMBL" id="JASPKZ010007954">
    <property type="protein sequence ID" value="KAJ9581313.1"/>
    <property type="molecule type" value="Genomic_DNA"/>
</dbReference>
<accession>A0AAD7ZIT5</accession>
<dbReference type="Proteomes" id="UP001233999">
    <property type="component" value="Unassembled WGS sequence"/>
</dbReference>
<name>A0AAD7ZIT5_DIPPU</name>
<proteinExistence type="predicted"/>
<protein>
    <submittedName>
        <fullName evidence="1">Uncharacterized protein</fullName>
    </submittedName>
</protein>
<reference evidence="1" key="1">
    <citation type="journal article" date="2023" name="IScience">
        <title>Live-bearing cockroach genome reveals convergent evolutionary mechanisms linked to viviparity in insects and beyond.</title>
        <authorList>
            <person name="Fouks B."/>
            <person name="Harrison M.C."/>
            <person name="Mikhailova A.A."/>
            <person name="Marchal E."/>
            <person name="English S."/>
            <person name="Carruthers M."/>
            <person name="Jennings E.C."/>
            <person name="Chiamaka E.L."/>
            <person name="Frigard R.A."/>
            <person name="Pippel M."/>
            <person name="Attardo G.M."/>
            <person name="Benoit J.B."/>
            <person name="Bornberg-Bauer E."/>
            <person name="Tobe S.S."/>
        </authorList>
    </citation>
    <scope>NUCLEOTIDE SEQUENCE</scope>
    <source>
        <strain evidence="1">Stay&amp;Tobe</strain>
    </source>
</reference>
<sequence length="52" mass="5838">AKLITMYYRSAAQTILKISMLHANMDPLPLHFSATSGYGYSPNKMATRLMCK</sequence>
<evidence type="ECO:0000313" key="1">
    <source>
        <dbReference type="EMBL" id="KAJ9581313.1"/>
    </source>
</evidence>
<reference evidence="1" key="2">
    <citation type="submission" date="2023-05" db="EMBL/GenBank/DDBJ databases">
        <authorList>
            <person name="Fouks B."/>
        </authorList>
    </citation>
    <scope>NUCLEOTIDE SEQUENCE</scope>
    <source>
        <strain evidence="1">Stay&amp;Tobe</strain>
        <tissue evidence="1">Testes</tissue>
    </source>
</reference>